<dbReference type="EMBL" id="JBHLTM010000085">
    <property type="protein sequence ID" value="MFC0687400.1"/>
    <property type="molecule type" value="Genomic_DNA"/>
</dbReference>
<evidence type="ECO:0000256" key="6">
    <source>
        <dbReference type="ARBA" id="ARBA00034078"/>
    </source>
</evidence>
<dbReference type="SUPFAM" id="SSF54292">
    <property type="entry name" value="2Fe-2S ferredoxin-like"/>
    <property type="match status" value="1"/>
</dbReference>
<dbReference type="InterPro" id="IPR001041">
    <property type="entry name" value="2Fe-2S_ferredoxin-type"/>
</dbReference>
<gene>
    <name evidence="8" type="ORF">ACFFF8_22685</name>
</gene>
<keyword evidence="4" id="KW-0408">Iron</keyword>
<keyword evidence="9" id="KW-1185">Reference proteome</keyword>
<evidence type="ECO:0000256" key="2">
    <source>
        <dbReference type="ARBA" id="ARBA00022714"/>
    </source>
</evidence>
<dbReference type="InterPro" id="IPR012675">
    <property type="entry name" value="Beta-grasp_dom_sf"/>
</dbReference>
<comment type="caution">
    <text evidence="8">The sequence shown here is derived from an EMBL/GenBank/DDBJ whole genome shotgun (WGS) entry which is preliminary data.</text>
</comment>
<evidence type="ECO:0000259" key="7">
    <source>
        <dbReference type="PROSITE" id="PS51085"/>
    </source>
</evidence>
<accession>A0ABV6SDQ1</accession>
<dbReference type="Gene3D" id="3.10.20.30">
    <property type="match status" value="1"/>
</dbReference>
<comment type="similarity">
    <text evidence="1">Belongs to the adrenodoxin/putidaredoxin family.</text>
</comment>
<evidence type="ECO:0000256" key="1">
    <source>
        <dbReference type="ARBA" id="ARBA00010914"/>
    </source>
</evidence>
<protein>
    <submittedName>
        <fullName evidence="8">2Fe-2S iron-sulfur cluster-binding protein</fullName>
    </submittedName>
</protein>
<proteinExistence type="inferred from homology"/>
<dbReference type="InterPro" id="IPR001055">
    <property type="entry name" value="Adrenodoxin-like"/>
</dbReference>
<evidence type="ECO:0000313" key="8">
    <source>
        <dbReference type="EMBL" id="MFC0687400.1"/>
    </source>
</evidence>
<dbReference type="CDD" id="cd00207">
    <property type="entry name" value="fer2"/>
    <property type="match status" value="1"/>
</dbReference>
<reference evidence="8 9" key="1">
    <citation type="submission" date="2024-09" db="EMBL/GenBank/DDBJ databases">
        <authorList>
            <person name="Sun Q."/>
            <person name="Mori K."/>
        </authorList>
    </citation>
    <scope>NUCLEOTIDE SEQUENCE [LARGE SCALE GENOMIC DNA]</scope>
    <source>
        <strain evidence="8 9">CICC 11035S</strain>
    </source>
</reference>
<dbReference type="PANTHER" id="PTHR23426:SF65">
    <property type="entry name" value="FERREDOXIN-2, MITOCHONDRIAL"/>
    <property type="match status" value="1"/>
</dbReference>
<dbReference type="RefSeq" id="WP_267219921.1">
    <property type="nucleotide sequence ID" value="NZ_JAPCWC010000005.1"/>
</dbReference>
<keyword evidence="5" id="KW-0411">Iron-sulfur</keyword>
<dbReference type="PANTHER" id="PTHR23426">
    <property type="entry name" value="FERREDOXIN/ADRENODOXIN"/>
    <property type="match status" value="1"/>
</dbReference>
<evidence type="ECO:0000313" key="9">
    <source>
        <dbReference type="Proteomes" id="UP001589858"/>
    </source>
</evidence>
<evidence type="ECO:0000256" key="5">
    <source>
        <dbReference type="ARBA" id="ARBA00023014"/>
    </source>
</evidence>
<keyword evidence="2" id="KW-0001">2Fe-2S</keyword>
<sequence length="106" mass="11130">MVRITFIDAGGTRREIAAREGLSLMENAVAQGIEAIAAVCGGNCYCGTCRVHLTPEWFERLGPPGDYEGPVIDASGDAHPCARLACQLPVTEALEGLVVETPASQS</sequence>
<evidence type="ECO:0000256" key="4">
    <source>
        <dbReference type="ARBA" id="ARBA00023004"/>
    </source>
</evidence>
<dbReference type="PROSITE" id="PS51085">
    <property type="entry name" value="2FE2S_FER_2"/>
    <property type="match status" value="1"/>
</dbReference>
<dbReference type="InterPro" id="IPR036010">
    <property type="entry name" value="2Fe-2S_ferredoxin-like_sf"/>
</dbReference>
<name>A0ABV6SDQ1_9SPHN</name>
<feature type="domain" description="2Fe-2S ferredoxin-type" evidence="7">
    <location>
        <begin position="2"/>
        <end position="105"/>
    </location>
</feature>
<dbReference type="Proteomes" id="UP001589858">
    <property type="component" value="Unassembled WGS sequence"/>
</dbReference>
<evidence type="ECO:0000256" key="3">
    <source>
        <dbReference type="ARBA" id="ARBA00022723"/>
    </source>
</evidence>
<organism evidence="8 9">
    <name type="scientific">Novosphingobium clariflavum</name>
    <dbReference type="NCBI Taxonomy" id="2029884"/>
    <lineage>
        <taxon>Bacteria</taxon>
        <taxon>Pseudomonadati</taxon>
        <taxon>Pseudomonadota</taxon>
        <taxon>Alphaproteobacteria</taxon>
        <taxon>Sphingomonadales</taxon>
        <taxon>Sphingomonadaceae</taxon>
        <taxon>Novosphingobium</taxon>
    </lineage>
</organism>
<keyword evidence="3" id="KW-0479">Metal-binding</keyword>
<comment type="cofactor">
    <cofactor evidence="6">
        <name>[2Fe-2S] cluster</name>
        <dbReference type="ChEBI" id="CHEBI:190135"/>
    </cofactor>
</comment>
<dbReference type="Pfam" id="PF00111">
    <property type="entry name" value="Fer2"/>
    <property type="match status" value="1"/>
</dbReference>